<reference evidence="2 4" key="1">
    <citation type="journal article" date="2017" name="Biosci Microbiota Food Health">
        <title>Genomic characterization reconfirms the taxonomic status of Lactobacillus parakefiri.</title>
        <authorList>
            <person name="Tanizawa Y."/>
            <person name="Kobayashi H."/>
            <person name="Kaminuma E."/>
            <person name="Sakamoto M."/>
            <person name="Ohkuma M."/>
            <person name="Nakamura Y."/>
            <person name="Arita M."/>
            <person name="Tohno M."/>
        </authorList>
    </citation>
    <scope>NUCLEOTIDE SEQUENCE [LARGE SCALE GENOMIC DNA]</scope>
    <source>
        <strain evidence="2 4">JCM 8573</strain>
    </source>
</reference>
<keyword evidence="5" id="KW-1185">Reference proteome</keyword>
<evidence type="ECO:0000313" key="4">
    <source>
        <dbReference type="Proteomes" id="UP000214739"/>
    </source>
</evidence>
<comment type="caution">
    <text evidence="2">The sequence shown here is derived from an EMBL/GenBank/DDBJ whole genome shotgun (WGS) entry which is preliminary data.</text>
</comment>
<accession>A0A224VD90</accession>
<dbReference type="InterPro" id="IPR009241">
    <property type="entry name" value="HigB-like"/>
</dbReference>
<evidence type="ECO:0000256" key="1">
    <source>
        <dbReference type="SAM" id="MobiDB-lite"/>
    </source>
</evidence>
<feature type="region of interest" description="Disordered" evidence="1">
    <location>
        <begin position="86"/>
        <end position="120"/>
    </location>
</feature>
<feature type="compositionally biased region" description="Basic and acidic residues" evidence="1">
    <location>
        <begin position="109"/>
        <end position="120"/>
    </location>
</feature>
<proteinExistence type="predicted"/>
<evidence type="ECO:0000313" key="3">
    <source>
        <dbReference type="EMBL" id="TDG88956.1"/>
    </source>
</evidence>
<dbReference type="OrthoDB" id="573082at2"/>
<gene>
    <name evidence="3" type="ORF">C5L28_000778</name>
    <name evidence="2" type="ORF">LPKJCM_02048</name>
</gene>
<name>A0A224VD90_9LACO</name>
<evidence type="ECO:0000313" key="2">
    <source>
        <dbReference type="EMBL" id="GAW72915.1"/>
    </source>
</evidence>
<organism evidence="2 4">
    <name type="scientific">Lentilactobacillus parakefiri</name>
    <dbReference type="NCBI Taxonomy" id="152332"/>
    <lineage>
        <taxon>Bacteria</taxon>
        <taxon>Bacillati</taxon>
        <taxon>Bacillota</taxon>
        <taxon>Bacilli</taxon>
        <taxon>Lactobacillales</taxon>
        <taxon>Lactobacillaceae</taxon>
        <taxon>Lentilactobacillus</taxon>
    </lineage>
</organism>
<dbReference type="RefSeq" id="WP_057961486.1">
    <property type="nucleotide sequence ID" value="NZ_BAAAXO010000078.1"/>
</dbReference>
<dbReference type="EMBL" id="BDGB01000103">
    <property type="protein sequence ID" value="GAW72915.1"/>
    <property type="molecule type" value="Genomic_DNA"/>
</dbReference>
<dbReference type="Proteomes" id="UP000294668">
    <property type="component" value="Unassembled WGS sequence"/>
</dbReference>
<reference evidence="3 5" key="2">
    <citation type="journal article" date="2019" name="Appl. Microbiol. Biotechnol.">
        <title>Uncovering carbohydrate metabolism through a genotype-phenotype association study of 56 lactic acid bacteria genomes.</title>
        <authorList>
            <person name="Buron-Moles G."/>
            <person name="Chailyan A."/>
            <person name="Dolejs I."/>
            <person name="Forster J."/>
            <person name="Miks M.H."/>
        </authorList>
    </citation>
    <scope>NUCLEOTIDE SEQUENCE [LARGE SCALE GENOMIC DNA]</scope>
    <source>
        <strain evidence="3 5">DSM 10551</strain>
    </source>
</reference>
<protein>
    <submittedName>
        <fullName evidence="2">Toxin RelE</fullName>
    </submittedName>
</protein>
<dbReference type="Proteomes" id="UP000214739">
    <property type="component" value="Unassembled WGS sequence"/>
</dbReference>
<dbReference type="Pfam" id="PF05973">
    <property type="entry name" value="Gp49"/>
    <property type="match status" value="1"/>
</dbReference>
<reference evidence="3" key="3">
    <citation type="submission" date="2019-02" db="EMBL/GenBank/DDBJ databases">
        <authorList>
            <person name="Buron G."/>
            <person name="Chaylann A."/>
            <person name="Dolejs I."/>
            <person name="Forster J."/>
            <person name="Miks M.H."/>
        </authorList>
    </citation>
    <scope>NUCLEOTIDE SEQUENCE</scope>
    <source>
        <strain evidence="3">DSM 10551</strain>
    </source>
</reference>
<dbReference type="AlphaFoldDB" id="A0A224VD90"/>
<dbReference type="EMBL" id="PUFL01000083">
    <property type="protein sequence ID" value="TDG88956.1"/>
    <property type="molecule type" value="Genomic_DNA"/>
</dbReference>
<sequence length="120" mass="14551">MKKLVFDYYDWAEFQRFLDSLPSKDAVKLTKLISKIEIYGLAVAQRQEWTKKLEDNLFEIRSQFGSNIQRAIYFHVSRNQYLITHGFTKKRNKTPESEKKRGRGRRNTYFHERRNDDEQN</sequence>
<evidence type="ECO:0000313" key="5">
    <source>
        <dbReference type="Proteomes" id="UP000294668"/>
    </source>
</evidence>